<dbReference type="Proteomes" id="UP000001194">
    <property type="component" value="Unassembled WGS sequence"/>
</dbReference>
<name>B0DA23_LACBS</name>
<evidence type="ECO:0000313" key="2">
    <source>
        <dbReference type="EMBL" id="EDR08684.1"/>
    </source>
</evidence>
<feature type="region of interest" description="Disordered" evidence="1">
    <location>
        <begin position="104"/>
        <end position="273"/>
    </location>
</feature>
<protein>
    <submittedName>
        <fullName evidence="2">Predicted protein</fullName>
    </submittedName>
</protein>
<evidence type="ECO:0000313" key="3">
    <source>
        <dbReference type="Proteomes" id="UP000001194"/>
    </source>
</evidence>
<accession>B0DA23</accession>
<dbReference type="GeneID" id="6076577"/>
<dbReference type="HOGENOM" id="CLU_1019656_0_0_1"/>
<feature type="compositionally biased region" description="Polar residues" evidence="1">
    <location>
        <begin position="194"/>
        <end position="219"/>
    </location>
</feature>
<dbReference type="RefSeq" id="XP_001880909.1">
    <property type="nucleotide sequence ID" value="XM_001880874.1"/>
</dbReference>
<keyword evidence="3" id="KW-1185">Reference proteome</keyword>
<evidence type="ECO:0000256" key="1">
    <source>
        <dbReference type="SAM" id="MobiDB-lite"/>
    </source>
</evidence>
<dbReference type="OrthoDB" id="3184250at2759"/>
<sequence length="273" mass="29271">MKFLHDAYSFLGTLEASLEQGVDGQNRHRQVHTLSAVHSLGAISDFTFDIVESNYAAVDKVGRTARRTVDTHIKNALSKPRVATTLRRMTAMFNFVPDLPPVTSVVDTPDLTSKGLDNGISIEKSPPKAQRVSPPPASLPIASTSRDRDQVKVQPVHPDSATESEAEEEPVHINKPKESSPFASQGAAAMPTGQAFSKSSSVFSPTPVTKGETSNSDSEPPQPMKQSKKPRIASSSDDDSDSKARVAQKRSGSGAGGIKRGTKQPIKRGGKRF</sequence>
<feature type="compositionally biased region" description="Basic residues" evidence="1">
    <location>
        <begin position="260"/>
        <end position="273"/>
    </location>
</feature>
<dbReference type="InParanoid" id="B0DA23"/>
<gene>
    <name evidence="2" type="ORF">LACBIDRAFT_326903</name>
</gene>
<proteinExistence type="predicted"/>
<dbReference type="AlphaFoldDB" id="B0DA23"/>
<organism evidence="3">
    <name type="scientific">Laccaria bicolor (strain S238N-H82 / ATCC MYA-4686)</name>
    <name type="common">Bicoloured deceiver</name>
    <name type="synonym">Laccaria laccata var. bicolor</name>
    <dbReference type="NCBI Taxonomy" id="486041"/>
    <lineage>
        <taxon>Eukaryota</taxon>
        <taxon>Fungi</taxon>
        <taxon>Dikarya</taxon>
        <taxon>Basidiomycota</taxon>
        <taxon>Agaricomycotina</taxon>
        <taxon>Agaricomycetes</taxon>
        <taxon>Agaricomycetidae</taxon>
        <taxon>Agaricales</taxon>
        <taxon>Agaricineae</taxon>
        <taxon>Hydnangiaceae</taxon>
        <taxon>Laccaria</taxon>
    </lineage>
</organism>
<feature type="compositionally biased region" description="Basic and acidic residues" evidence="1">
    <location>
        <begin position="169"/>
        <end position="178"/>
    </location>
</feature>
<dbReference type="EMBL" id="DS547101">
    <property type="protein sequence ID" value="EDR08684.1"/>
    <property type="molecule type" value="Genomic_DNA"/>
</dbReference>
<reference evidence="2 3" key="1">
    <citation type="journal article" date="2008" name="Nature">
        <title>The genome of Laccaria bicolor provides insights into mycorrhizal symbiosis.</title>
        <authorList>
            <person name="Martin F."/>
            <person name="Aerts A."/>
            <person name="Ahren D."/>
            <person name="Brun A."/>
            <person name="Danchin E.G.J."/>
            <person name="Duchaussoy F."/>
            <person name="Gibon J."/>
            <person name="Kohler A."/>
            <person name="Lindquist E."/>
            <person name="Pereda V."/>
            <person name="Salamov A."/>
            <person name="Shapiro H.J."/>
            <person name="Wuyts J."/>
            <person name="Blaudez D."/>
            <person name="Buee M."/>
            <person name="Brokstein P."/>
            <person name="Canbaeck B."/>
            <person name="Cohen D."/>
            <person name="Courty P.E."/>
            <person name="Coutinho P.M."/>
            <person name="Delaruelle C."/>
            <person name="Detter J.C."/>
            <person name="Deveau A."/>
            <person name="DiFazio S."/>
            <person name="Duplessis S."/>
            <person name="Fraissinet-Tachet L."/>
            <person name="Lucic E."/>
            <person name="Frey-Klett P."/>
            <person name="Fourrey C."/>
            <person name="Feussner I."/>
            <person name="Gay G."/>
            <person name="Grimwood J."/>
            <person name="Hoegger P.J."/>
            <person name="Jain P."/>
            <person name="Kilaru S."/>
            <person name="Labbe J."/>
            <person name="Lin Y.C."/>
            <person name="Legue V."/>
            <person name="Le Tacon F."/>
            <person name="Marmeisse R."/>
            <person name="Melayah D."/>
            <person name="Montanini B."/>
            <person name="Muratet M."/>
            <person name="Nehls U."/>
            <person name="Niculita-Hirzel H."/>
            <person name="Oudot-Le Secq M.P."/>
            <person name="Peter M."/>
            <person name="Quesneville H."/>
            <person name="Rajashekar B."/>
            <person name="Reich M."/>
            <person name="Rouhier N."/>
            <person name="Schmutz J."/>
            <person name="Yin T."/>
            <person name="Chalot M."/>
            <person name="Henrissat B."/>
            <person name="Kuees U."/>
            <person name="Lucas S."/>
            <person name="Van de Peer Y."/>
            <person name="Podila G.K."/>
            <person name="Polle A."/>
            <person name="Pukkila P.J."/>
            <person name="Richardson P.M."/>
            <person name="Rouze P."/>
            <person name="Sanders I.R."/>
            <person name="Stajich J.E."/>
            <person name="Tunlid A."/>
            <person name="Tuskan G."/>
            <person name="Grigoriev I.V."/>
        </authorList>
    </citation>
    <scope>NUCLEOTIDE SEQUENCE [LARGE SCALE GENOMIC DNA]</scope>
    <source>
        <strain evidence="3">S238N-H82 / ATCC MYA-4686</strain>
    </source>
</reference>
<dbReference type="KEGG" id="lbc:LACBIDRAFT_326903"/>